<reference evidence="1 2" key="1">
    <citation type="submission" date="2014-04" db="EMBL/GenBank/DDBJ databases">
        <authorList>
            <consortium name="DOE Joint Genome Institute"/>
            <person name="Kuo A."/>
            <person name="Kohler A."/>
            <person name="Costa M.D."/>
            <person name="Nagy L.G."/>
            <person name="Floudas D."/>
            <person name="Copeland A."/>
            <person name="Barry K.W."/>
            <person name="Cichocki N."/>
            <person name="Veneault-Fourrey C."/>
            <person name="LaButti K."/>
            <person name="Lindquist E.A."/>
            <person name="Lipzen A."/>
            <person name="Lundell T."/>
            <person name="Morin E."/>
            <person name="Murat C."/>
            <person name="Sun H."/>
            <person name="Tunlid A."/>
            <person name="Henrissat B."/>
            <person name="Grigoriev I.V."/>
            <person name="Hibbett D.S."/>
            <person name="Martin F."/>
            <person name="Nordberg H.P."/>
            <person name="Cantor M.N."/>
            <person name="Hua S.X."/>
        </authorList>
    </citation>
    <scope>NUCLEOTIDE SEQUENCE [LARGE SCALE GENOMIC DNA]</scope>
    <source>
        <strain evidence="1 2">441</strain>
    </source>
</reference>
<reference evidence="2" key="2">
    <citation type="submission" date="2015-01" db="EMBL/GenBank/DDBJ databases">
        <title>Evolutionary Origins and Diversification of the Mycorrhizal Mutualists.</title>
        <authorList>
            <consortium name="DOE Joint Genome Institute"/>
            <consortium name="Mycorrhizal Genomics Consortium"/>
            <person name="Kohler A."/>
            <person name="Kuo A."/>
            <person name="Nagy L.G."/>
            <person name="Floudas D."/>
            <person name="Copeland A."/>
            <person name="Barry K.W."/>
            <person name="Cichocki N."/>
            <person name="Veneault-Fourrey C."/>
            <person name="LaButti K."/>
            <person name="Lindquist E.A."/>
            <person name="Lipzen A."/>
            <person name="Lundell T."/>
            <person name="Morin E."/>
            <person name="Murat C."/>
            <person name="Riley R."/>
            <person name="Ohm R."/>
            <person name="Sun H."/>
            <person name="Tunlid A."/>
            <person name="Henrissat B."/>
            <person name="Grigoriev I.V."/>
            <person name="Hibbett D.S."/>
            <person name="Martin F."/>
        </authorList>
    </citation>
    <scope>NUCLEOTIDE SEQUENCE [LARGE SCALE GENOMIC DNA]</scope>
    <source>
        <strain evidence="2">441</strain>
    </source>
</reference>
<evidence type="ECO:0000313" key="1">
    <source>
        <dbReference type="EMBL" id="KIK11987.1"/>
    </source>
</evidence>
<proteinExistence type="predicted"/>
<dbReference type="HOGENOM" id="CLU_2498710_0_0_1"/>
<gene>
    <name evidence="1" type="ORF">PISMIDRAFT_467856</name>
</gene>
<accession>A0A0C9YNW9</accession>
<keyword evidence="2" id="KW-1185">Reference proteome</keyword>
<sequence>MEDHSCVFLLYLGRDAQWTNVREFQVFPLLLGLSRPPDARGNLTFFESFHRTYTHENTCSLSLSRESYHCALLKILSLQSFEPRNG</sequence>
<dbReference type="AlphaFoldDB" id="A0A0C9YNW9"/>
<dbReference type="Proteomes" id="UP000054018">
    <property type="component" value="Unassembled WGS sequence"/>
</dbReference>
<organism evidence="1 2">
    <name type="scientific">Pisolithus microcarpus 441</name>
    <dbReference type="NCBI Taxonomy" id="765257"/>
    <lineage>
        <taxon>Eukaryota</taxon>
        <taxon>Fungi</taxon>
        <taxon>Dikarya</taxon>
        <taxon>Basidiomycota</taxon>
        <taxon>Agaricomycotina</taxon>
        <taxon>Agaricomycetes</taxon>
        <taxon>Agaricomycetidae</taxon>
        <taxon>Boletales</taxon>
        <taxon>Sclerodermatineae</taxon>
        <taxon>Pisolithaceae</taxon>
        <taxon>Pisolithus</taxon>
    </lineage>
</organism>
<name>A0A0C9YNW9_9AGAM</name>
<protein>
    <submittedName>
        <fullName evidence="1">Uncharacterized protein</fullName>
    </submittedName>
</protein>
<dbReference type="EMBL" id="KN834132">
    <property type="protein sequence ID" value="KIK11987.1"/>
    <property type="molecule type" value="Genomic_DNA"/>
</dbReference>
<evidence type="ECO:0000313" key="2">
    <source>
        <dbReference type="Proteomes" id="UP000054018"/>
    </source>
</evidence>